<dbReference type="InterPro" id="IPR025256">
    <property type="entry name" value="TM7S3/TM198-like_dom"/>
</dbReference>
<keyword evidence="4 7" id="KW-1133">Transmembrane helix</keyword>
<dbReference type="Pfam" id="PF13886">
    <property type="entry name" value="TM7S3_TM198"/>
    <property type="match status" value="1"/>
</dbReference>
<accession>A0AAE0SD96</accession>
<comment type="similarity">
    <text evidence="2">Belongs to the TMEM198 family.</text>
</comment>
<keyword evidence="5 7" id="KW-0472">Membrane</keyword>
<feature type="transmembrane region" description="Helical" evidence="7">
    <location>
        <begin position="57"/>
        <end position="78"/>
    </location>
</feature>
<evidence type="ECO:0000256" key="7">
    <source>
        <dbReference type="SAM" id="Phobius"/>
    </source>
</evidence>
<organism evidence="9 10">
    <name type="scientific">Potamilus streckersoni</name>
    <dbReference type="NCBI Taxonomy" id="2493646"/>
    <lineage>
        <taxon>Eukaryota</taxon>
        <taxon>Metazoa</taxon>
        <taxon>Spiralia</taxon>
        <taxon>Lophotrochozoa</taxon>
        <taxon>Mollusca</taxon>
        <taxon>Bivalvia</taxon>
        <taxon>Autobranchia</taxon>
        <taxon>Heteroconchia</taxon>
        <taxon>Palaeoheterodonta</taxon>
        <taxon>Unionida</taxon>
        <taxon>Unionoidea</taxon>
        <taxon>Unionidae</taxon>
        <taxon>Ambleminae</taxon>
        <taxon>Lampsilini</taxon>
        <taxon>Potamilus</taxon>
    </lineage>
</organism>
<feature type="transmembrane region" description="Helical" evidence="7">
    <location>
        <begin position="230"/>
        <end position="253"/>
    </location>
</feature>
<gene>
    <name evidence="9" type="ORF">CHS0354_043033</name>
</gene>
<evidence type="ECO:0000256" key="5">
    <source>
        <dbReference type="ARBA" id="ARBA00023136"/>
    </source>
</evidence>
<evidence type="ECO:0000256" key="4">
    <source>
        <dbReference type="ARBA" id="ARBA00022989"/>
    </source>
</evidence>
<evidence type="ECO:0000313" key="10">
    <source>
        <dbReference type="Proteomes" id="UP001195483"/>
    </source>
</evidence>
<feature type="domain" description="TM7S3/TM198-like" evidence="8">
    <location>
        <begin position="63"/>
        <end position="253"/>
    </location>
</feature>
<evidence type="ECO:0000313" key="9">
    <source>
        <dbReference type="EMBL" id="KAK3589579.1"/>
    </source>
</evidence>
<feature type="transmembrane region" description="Helical" evidence="7">
    <location>
        <begin position="109"/>
        <end position="130"/>
    </location>
</feature>
<evidence type="ECO:0000259" key="8">
    <source>
        <dbReference type="Pfam" id="PF13886"/>
    </source>
</evidence>
<keyword evidence="3 7" id="KW-0812">Transmembrane</keyword>
<dbReference type="PANTHER" id="PTHR31247:SF5">
    <property type="entry name" value="DUF4203 DOMAIN-CONTAINING PROTEIN"/>
    <property type="match status" value="1"/>
</dbReference>
<dbReference type="GO" id="GO:0005886">
    <property type="term" value="C:plasma membrane"/>
    <property type="evidence" value="ECO:0007669"/>
    <property type="project" value="TreeGrafter"/>
</dbReference>
<comment type="caution">
    <text evidence="9">The sequence shown here is derived from an EMBL/GenBank/DDBJ whole genome shotgun (WGS) entry which is preliminary data.</text>
</comment>
<dbReference type="EMBL" id="JAEAOA010002360">
    <property type="protein sequence ID" value="KAK3589579.1"/>
    <property type="molecule type" value="Genomic_DNA"/>
</dbReference>
<evidence type="ECO:0000256" key="3">
    <source>
        <dbReference type="ARBA" id="ARBA00022692"/>
    </source>
</evidence>
<feature type="transmembrane region" description="Helical" evidence="7">
    <location>
        <begin position="188"/>
        <end position="209"/>
    </location>
</feature>
<dbReference type="PANTHER" id="PTHR31247">
    <property type="entry name" value="TRANSMEMBRANE PROTEIN 198 FAMILY MEMBER"/>
    <property type="match status" value="1"/>
</dbReference>
<reference evidence="9" key="3">
    <citation type="submission" date="2023-05" db="EMBL/GenBank/DDBJ databases">
        <authorList>
            <person name="Smith C.H."/>
        </authorList>
    </citation>
    <scope>NUCLEOTIDE SEQUENCE</scope>
    <source>
        <strain evidence="9">CHS0354</strain>
        <tissue evidence="9">Mantle</tissue>
    </source>
</reference>
<name>A0AAE0SD96_9BIVA</name>
<proteinExistence type="inferred from homology"/>
<dbReference type="Proteomes" id="UP001195483">
    <property type="component" value="Unassembled WGS sequence"/>
</dbReference>
<evidence type="ECO:0000256" key="6">
    <source>
        <dbReference type="ARBA" id="ARBA00049737"/>
    </source>
</evidence>
<feature type="transmembrane region" description="Helical" evidence="7">
    <location>
        <begin position="136"/>
        <end position="157"/>
    </location>
</feature>
<sequence>MAASSDTVNHTNWDLLNTSSGITYNIDVENTTATTTITTDGTAVSDKCHTIDYDYDIATTVICSMCFIFGIIYTFFGYRFFKAVMFLTGFIFGSVLVYLICLEEKTLSMAAIIGISVGAGVLCGVLTMLVQYLGLFLTGFNLGISFGMGVLINLELFYHPQTKWIPISILIGVGVIFALLTLKFQKSFTILGTSIFGGLLMISCLDFFIEKFLLMHYVWERAKGEYSDSLCWYSWIILGCWPFCFLVGSITQWKITGQGYHHQDVLHSKRAKKVTIQRSRSKEKRDTQHSRYRHLYQIRRYNGDVISQNYVHSAQNKLSPALRNLTPIPTDPQGDLQLELESANTTLTQLA</sequence>
<keyword evidence="10" id="KW-1185">Reference proteome</keyword>
<reference evidence="9" key="1">
    <citation type="journal article" date="2021" name="Genome Biol. Evol.">
        <title>A High-Quality Reference Genome for a Parasitic Bivalve with Doubly Uniparental Inheritance (Bivalvia: Unionida).</title>
        <authorList>
            <person name="Smith C.H."/>
        </authorList>
    </citation>
    <scope>NUCLEOTIDE SEQUENCE</scope>
    <source>
        <strain evidence="9">CHS0354</strain>
    </source>
</reference>
<feature type="transmembrane region" description="Helical" evidence="7">
    <location>
        <begin position="84"/>
        <end position="102"/>
    </location>
</feature>
<evidence type="ECO:0000256" key="1">
    <source>
        <dbReference type="ARBA" id="ARBA00004141"/>
    </source>
</evidence>
<reference evidence="9" key="2">
    <citation type="journal article" date="2021" name="Genome Biol. Evol.">
        <title>Developing a high-quality reference genome for a parasitic bivalve with doubly uniparental inheritance (Bivalvia: Unionida).</title>
        <authorList>
            <person name="Smith C.H."/>
        </authorList>
    </citation>
    <scope>NUCLEOTIDE SEQUENCE</scope>
    <source>
        <strain evidence="9">CHS0354</strain>
        <tissue evidence="9">Mantle</tissue>
    </source>
</reference>
<dbReference type="AlphaFoldDB" id="A0AAE0SD96"/>
<feature type="transmembrane region" description="Helical" evidence="7">
    <location>
        <begin position="164"/>
        <end position="182"/>
    </location>
</feature>
<protein>
    <recommendedName>
        <fullName evidence="6">Transmembrane protein 198</fullName>
    </recommendedName>
</protein>
<dbReference type="InterPro" id="IPR040236">
    <property type="entry name" value="TMEM198"/>
</dbReference>
<evidence type="ECO:0000256" key="2">
    <source>
        <dbReference type="ARBA" id="ARBA00006244"/>
    </source>
</evidence>
<comment type="subcellular location">
    <subcellularLocation>
        <location evidence="1">Membrane</location>
        <topology evidence="1">Multi-pass membrane protein</topology>
    </subcellularLocation>
</comment>